<evidence type="ECO:0000256" key="1">
    <source>
        <dbReference type="SAM" id="Phobius"/>
    </source>
</evidence>
<feature type="transmembrane region" description="Helical" evidence="1">
    <location>
        <begin position="6"/>
        <end position="21"/>
    </location>
</feature>
<dbReference type="STRING" id="1763537.ULVI_10550"/>
<feature type="transmembrane region" description="Helical" evidence="1">
    <location>
        <begin position="73"/>
        <end position="91"/>
    </location>
</feature>
<evidence type="ECO:0000313" key="2">
    <source>
        <dbReference type="EMBL" id="OAB78400.1"/>
    </source>
</evidence>
<comment type="caution">
    <text evidence="2">The sequence shown here is derived from an EMBL/GenBank/DDBJ whole genome shotgun (WGS) entry which is preliminary data.</text>
</comment>
<protein>
    <submittedName>
        <fullName evidence="2">Uncharacterized protein</fullName>
    </submittedName>
</protein>
<keyword evidence="1" id="KW-1133">Transmembrane helix</keyword>
<gene>
    <name evidence="2" type="ORF">ULVI_10550</name>
</gene>
<keyword evidence="1" id="KW-0472">Membrane</keyword>
<sequence length="147" mass="17094">MTHTKIIIGIGVLIGLLLFNKTKPNFLKLILVGLSICFTLGYFMEFPIGTVAFMSFGILALVFSIWCVMNKNIISFLIGIFTFLSFVWTLFDYQFWNLLQFLMIIPLFCYIWTLIKYPNYKKELSVLTILASYELSEFLIIIGTWIK</sequence>
<keyword evidence="3" id="KW-1185">Reference proteome</keyword>
<feature type="transmembrane region" description="Helical" evidence="1">
    <location>
        <begin position="97"/>
        <end position="115"/>
    </location>
</feature>
<feature type="transmembrane region" description="Helical" evidence="1">
    <location>
        <begin position="26"/>
        <end position="44"/>
    </location>
</feature>
<reference evidence="2 3" key="1">
    <citation type="submission" date="2016-02" db="EMBL/GenBank/DDBJ databases">
        <title>Ulvibacter sp. LPB0005, isolated from Thais luteostoma.</title>
        <authorList>
            <person name="Shin S.-K."/>
            <person name="Yi H."/>
        </authorList>
    </citation>
    <scope>NUCLEOTIDE SEQUENCE [LARGE SCALE GENOMIC DNA]</scope>
    <source>
        <strain evidence="2 3">LPB0005</strain>
    </source>
</reference>
<dbReference type="Proteomes" id="UP000077013">
    <property type="component" value="Unassembled WGS sequence"/>
</dbReference>
<proteinExistence type="predicted"/>
<name>A0A167HAD5_9FLAO</name>
<organism evidence="2 3">
    <name type="scientific">Cochleicola gelatinilyticus</name>
    <dbReference type="NCBI Taxonomy" id="1763537"/>
    <lineage>
        <taxon>Bacteria</taxon>
        <taxon>Pseudomonadati</taxon>
        <taxon>Bacteroidota</taxon>
        <taxon>Flavobacteriia</taxon>
        <taxon>Flavobacteriales</taxon>
        <taxon>Flavobacteriaceae</taxon>
        <taxon>Cochleicola</taxon>
    </lineage>
</organism>
<feature type="transmembrane region" description="Helical" evidence="1">
    <location>
        <begin position="127"/>
        <end position="146"/>
    </location>
</feature>
<dbReference type="AlphaFoldDB" id="A0A167HAD5"/>
<accession>A0A167HAD5</accession>
<keyword evidence="1" id="KW-0812">Transmembrane</keyword>
<feature type="transmembrane region" description="Helical" evidence="1">
    <location>
        <begin position="50"/>
        <end position="68"/>
    </location>
</feature>
<evidence type="ECO:0000313" key="3">
    <source>
        <dbReference type="Proteomes" id="UP000077013"/>
    </source>
</evidence>
<dbReference type="EMBL" id="LRXL01000041">
    <property type="protein sequence ID" value="OAB78400.1"/>
    <property type="molecule type" value="Genomic_DNA"/>
</dbReference>